<dbReference type="EMBL" id="CAJVPV010000510">
    <property type="protein sequence ID" value="CAG8460376.1"/>
    <property type="molecule type" value="Genomic_DNA"/>
</dbReference>
<protein>
    <submittedName>
        <fullName evidence="1">8434_t:CDS:1</fullName>
    </submittedName>
</protein>
<proteinExistence type="predicted"/>
<dbReference type="Proteomes" id="UP000789342">
    <property type="component" value="Unassembled WGS sequence"/>
</dbReference>
<sequence>MAAVHGRPFTGGGSQTAVHRRRLTDGDDVEINHKFSKVLGRDSLFQLRISLRCGITIGYFLRYKKSTLEDVEIPKKNIVKKQPVISISDLLALRLISDQINIHTSNLQNINKYTTVYRNK</sequence>
<evidence type="ECO:0000313" key="1">
    <source>
        <dbReference type="EMBL" id="CAG8460376.1"/>
    </source>
</evidence>
<name>A0A9N8YZE6_9GLOM</name>
<keyword evidence="2" id="KW-1185">Reference proteome</keyword>
<dbReference type="AlphaFoldDB" id="A0A9N8YZE6"/>
<comment type="caution">
    <text evidence="1">The sequence shown here is derived from an EMBL/GenBank/DDBJ whole genome shotgun (WGS) entry which is preliminary data.</text>
</comment>
<accession>A0A9N8YZE6</accession>
<reference evidence="1" key="1">
    <citation type="submission" date="2021-06" db="EMBL/GenBank/DDBJ databases">
        <authorList>
            <person name="Kallberg Y."/>
            <person name="Tangrot J."/>
            <person name="Rosling A."/>
        </authorList>
    </citation>
    <scope>NUCLEOTIDE SEQUENCE</scope>
    <source>
        <strain evidence="1">CL551</strain>
    </source>
</reference>
<gene>
    <name evidence="1" type="ORF">AMORRO_LOCUS1366</name>
</gene>
<evidence type="ECO:0000313" key="2">
    <source>
        <dbReference type="Proteomes" id="UP000789342"/>
    </source>
</evidence>
<organism evidence="1 2">
    <name type="scientific">Acaulospora morrowiae</name>
    <dbReference type="NCBI Taxonomy" id="94023"/>
    <lineage>
        <taxon>Eukaryota</taxon>
        <taxon>Fungi</taxon>
        <taxon>Fungi incertae sedis</taxon>
        <taxon>Mucoromycota</taxon>
        <taxon>Glomeromycotina</taxon>
        <taxon>Glomeromycetes</taxon>
        <taxon>Diversisporales</taxon>
        <taxon>Acaulosporaceae</taxon>
        <taxon>Acaulospora</taxon>
    </lineage>
</organism>